<reference evidence="1" key="1">
    <citation type="submission" date="2020-07" db="EMBL/GenBank/DDBJ databases">
        <title>Koleobacter methoxysyntrophicus gen. nov., sp. nov., a novel anaerobic bacterium isolated from deep subsurface oil field and proposal of Koleobacterales ord. nov. in the phylum Firmicutes.</title>
        <authorList>
            <person name="Sakamoto S."/>
            <person name="Tamaki H."/>
        </authorList>
    </citation>
    <scope>NUCLEOTIDE SEQUENCE</scope>
    <source>
        <strain evidence="1">NRmbB1</strain>
    </source>
</reference>
<dbReference type="KEGG" id="kme:H0A61_02031"/>
<dbReference type="AlphaFoldDB" id="A0A8A0RP27"/>
<proteinExistence type="predicted"/>
<evidence type="ECO:0000313" key="1">
    <source>
        <dbReference type="EMBL" id="QSQ09652.1"/>
    </source>
</evidence>
<dbReference type="EMBL" id="CP059066">
    <property type="protein sequence ID" value="QSQ09652.1"/>
    <property type="molecule type" value="Genomic_DNA"/>
</dbReference>
<protein>
    <submittedName>
        <fullName evidence="1">Uncharacterized protein</fullName>
    </submittedName>
</protein>
<name>A0A8A0RP27_9FIRM</name>
<dbReference type="Proteomes" id="UP000662904">
    <property type="component" value="Chromosome"/>
</dbReference>
<sequence>MFNNSTELKNIFYKDRLNPKKLAKREKVTAPNQK</sequence>
<accession>A0A8A0RP27</accession>
<keyword evidence="2" id="KW-1185">Reference proteome</keyword>
<evidence type="ECO:0000313" key="2">
    <source>
        <dbReference type="Proteomes" id="UP000662904"/>
    </source>
</evidence>
<organism evidence="1 2">
    <name type="scientific">Koleobacter methoxysyntrophicus</name>
    <dbReference type="NCBI Taxonomy" id="2751313"/>
    <lineage>
        <taxon>Bacteria</taxon>
        <taxon>Bacillati</taxon>
        <taxon>Bacillota</taxon>
        <taxon>Clostridia</taxon>
        <taxon>Koleobacterales</taxon>
        <taxon>Koleobacteraceae</taxon>
        <taxon>Koleobacter</taxon>
    </lineage>
</organism>
<gene>
    <name evidence="1" type="ORF">H0A61_02031</name>
</gene>